<dbReference type="PANTHER" id="PTHR10504">
    <property type="entry name" value="BACTERICIDAL PERMEABILITY-INCREASING BPI PROTEIN-RELATED"/>
    <property type="match status" value="1"/>
</dbReference>
<dbReference type="InterPro" id="IPR017943">
    <property type="entry name" value="Bactericidal_perm-incr_a/b_dom"/>
</dbReference>
<evidence type="ECO:0000259" key="1">
    <source>
        <dbReference type="Pfam" id="PF02886"/>
    </source>
</evidence>
<accession>A0A8W8JZJ4</accession>
<reference evidence="2" key="1">
    <citation type="submission" date="2022-08" db="UniProtKB">
        <authorList>
            <consortium name="EnsemblMetazoa"/>
        </authorList>
    </citation>
    <scope>IDENTIFICATION</scope>
    <source>
        <strain evidence="2">05x7-T-G4-1.051#20</strain>
    </source>
</reference>
<dbReference type="SUPFAM" id="SSF55394">
    <property type="entry name" value="Bactericidal permeability-increasing protein, BPI"/>
    <property type="match status" value="1"/>
</dbReference>
<dbReference type="Pfam" id="PF02886">
    <property type="entry name" value="LBP_BPI_CETP_C"/>
    <property type="match status" value="1"/>
</dbReference>
<sequence>MSYTAFSHGLWTYNITDKNIPGGILNTTCKNMCIGKLIPQFSHAQYDFSLRKNKSRCRRRYQVLRHKRKGKIRLLSNTERKYIDDYIDNGKQRKGVCTSSQTSNQRQCERLKIGQLSGFMLDFIVKNIIKTFMEPMLNDLGRNGFPLPIIGSVHFANTELHVQQNSLLIATDVKYY</sequence>
<dbReference type="GO" id="GO:0008289">
    <property type="term" value="F:lipid binding"/>
    <property type="evidence" value="ECO:0007669"/>
    <property type="project" value="InterPro"/>
</dbReference>
<dbReference type="GO" id="GO:0005615">
    <property type="term" value="C:extracellular space"/>
    <property type="evidence" value="ECO:0007669"/>
    <property type="project" value="TreeGrafter"/>
</dbReference>
<dbReference type="AlphaFoldDB" id="A0A8W8JZJ4"/>
<dbReference type="InterPro" id="IPR032942">
    <property type="entry name" value="BPI/LBP/Plunc"/>
</dbReference>
<protein>
    <recommendedName>
        <fullName evidence="1">Lipid-binding serum glycoprotein C-terminal domain-containing protein</fullName>
    </recommendedName>
</protein>
<proteinExistence type="predicted"/>
<feature type="domain" description="Lipid-binding serum glycoprotein C-terminal" evidence="1">
    <location>
        <begin position="112"/>
        <end position="175"/>
    </location>
</feature>
<dbReference type="PANTHER" id="PTHR10504:SF131">
    <property type="entry name" value="BPI2 DOMAIN-CONTAINING PROTEIN"/>
    <property type="match status" value="1"/>
</dbReference>
<organism evidence="2 3">
    <name type="scientific">Magallana gigas</name>
    <name type="common">Pacific oyster</name>
    <name type="synonym">Crassostrea gigas</name>
    <dbReference type="NCBI Taxonomy" id="29159"/>
    <lineage>
        <taxon>Eukaryota</taxon>
        <taxon>Metazoa</taxon>
        <taxon>Spiralia</taxon>
        <taxon>Lophotrochozoa</taxon>
        <taxon>Mollusca</taxon>
        <taxon>Bivalvia</taxon>
        <taxon>Autobranchia</taxon>
        <taxon>Pteriomorphia</taxon>
        <taxon>Ostreida</taxon>
        <taxon>Ostreoidea</taxon>
        <taxon>Ostreidae</taxon>
        <taxon>Magallana</taxon>
    </lineage>
</organism>
<dbReference type="Proteomes" id="UP000005408">
    <property type="component" value="Unassembled WGS sequence"/>
</dbReference>
<evidence type="ECO:0000313" key="2">
    <source>
        <dbReference type="EnsemblMetazoa" id="G21240.1:cds"/>
    </source>
</evidence>
<dbReference type="Gene3D" id="3.15.20.10">
    <property type="entry name" value="Bactericidal permeability-increasing protein, domain 2"/>
    <property type="match status" value="1"/>
</dbReference>
<evidence type="ECO:0000313" key="3">
    <source>
        <dbReference type="Proteomes" id="UP000005408"/>
    </source>
</evidence>
<name>A0A8W8JZJ4_MAGGI</name>
<keyword evidence="3" id="KW-1185">Reference proteome</keyword>
<dbReference type="EnsemblMetazoa" id="G21240.1">
    <property type="protein sequence ID" value="G21240.1:cds"/>
    <property type="gene ID" value="G21240"/>
</dbReference>
<dbReference type="InterPro" id="IPR001124">
    <property type="entry name" value="Lipid-bd_serum_glycop_C"/>
</dbReference>